<dbReference type="SMR" id="A0A2V2V7R1"/>
<dbReference type="VEuPathDB" id="TriTrypDB:ECC02_010016"/>
<dbReference type="VEuPathDB" id="TriTrypDB:BCY84_17931"/>
<dbReference type="EMBL" id="PRFC01000317">
    <property type="protein sequence ID" value="PWU92537.1"/>
    <property type="molecule type" value="Genomic_DNA"/>
</dbReference>
<sequence>MPSRGKPEGVVANITAPVPSFQDEKFIERLLHYITQGDDTSLVMSTAKALGAEDYMIDLKNQVVLDLRIDFLRFCADQKYGPSQILHLMRWMDHFQSVVENGCDTEEMRSELMNFVSSEIEEGWKWRQTPPVDEIATEPPPSSKNLSKKGMRAADKVAIEEVEAAALLPRENIYLTKEGVGPFCTYLLHGIIQHASLHAYLACHQRETRAPNDIFVFTELPVIAPPLRLYNALEKPSTEPSTKNDMLKRLRGTELALLMNEYEETMIKEELWRKTKQTEDEMQIFIENDGSKRAVEDTYERLEADLTQRQRRILQRITALEKKLSLTSSTQTL</sequence>
<dbReference type="VEuPathDB" id="TriTrypDB:C3747_317g1"/>
<dbReference type="VEuPathDB" id="TriTrypDB:C4B63_6g582"/>
<dbReference type="OrthoDB" id="247573at2759"/>
<evidence type="ECO:0000313" key="2">
    <source>
        <dbReference type="Proteomes" id="UP000246078"/>
    </source>
</evidence>
<proteinExistence type="predicted"/>
<dbReference type="VEuPathDB" id="TriTrypDB:TcCLB.507521.10"/>
<dbReference type="VEuPathDB" id="TriTrypDB:TcBrA4_0080050"/>
<reference evidence="1 2" key="1">
    <citation type="journal article" date="2018" name="Microb. Genom.">
        <title>Expanding an expanded genome: long-read sequencing of Trypanosoma cruzi.</title>
        <authorList>
            <person name="Berna L."/>
            <person name="Rodriguez M."/>
            <person name="Chiribao M.L."/>
            <person name="Parodi-Talice A."/>
            <person name="Pita S."/>
            <person name="Rijo G."/>
            <person name="Alvarez-Valin F."/>
            <person name="Robello C."/>
        </authorList>
    </citation>
    <scope>NUCLEOTIDE SEQUENCE [LARGE SCALE GENOMIC DNA]</scope>
    <source>
        <strain evidence="1 2">TCC</strain>
    </source>
</reference>
<comment type="caution">
    <text evidence="1">The sequence shown here is derived from an EMBL/GenBank/DDBJ whole genome shotgun (WGS) entry which is preliminary data.</text>
</comment>
<accession>A0A2V2V7R1</accession>
<dbReference type="VEuPathDB" id="TriTrypDB:Tc_MARK_1195"/>
<dbReference type="AlphaFoldDB" id="A0A2V2V7R1"/>
<dbReference type="VEuPathDB" id="TriTrypDB:TcCL_NonESM05812"/>
<evidence type="ECO:0000313" key="1">
    <source>
        <dbReference type="EMBL" id="PWU92537.1"/>
    </source>
</evidence>
<protein>
    <submittedName>
        <fullName evidence="1">Uncharacterized protein</fullName>
    </submittedName>
</protein>
<gene>
    <name evidence="1" type="ORF">C3747_317g1</name>
</gene>
<dbReference type="OMA" id="HYVATHA"/>
<dbReference type="Proteomes" id="UP000246078">
    <property type="component" value="Unassembled WGS sequence"/>
</dbReference>
<name>A0A2V2V7R1_TRYCR</name>
<dbReference type="VEuPathDB" id="TriTrypDB:TcCLB.508579.40"/>
<organism evidence="1 2">
    <name type="scientific">Trypanosoma cruzi</name>
    <dbReference type="NCBI Taxonomy" id="5693"/>
    <lineage>
        <taxon>Eukaryota</taxon>
        <taxon>Discoba</taxon>
        <taxon>Euglenozoa</taxon>
        <taxon>Kinetoplastea</taxon>
        <taxon>Metakinetoplastina</taxon>
        <taxon>Trypanosomatida</taxon>
        <taxon>Trypanosomatidae</taxon>
        <taxon>Trypanosoma</taxon>
        <taxon>Schizotrypanum</taxon>
    </lineage>
</organism>